<evidence type="ECO:0000256" key="1">
    <source>
        <dbReference type="SAM" id="Coils"/>
    </source>
</evidence>
<feature type="region of interest" description="Disordered" evidence="2">
    <location>
        <begin position="167"/>
        <end position="215"/>
    </location>
</feature>
<accession>A0A077ZYI5</accession>
<protein>
    <submittedName>
        <fullName evidence="3">Uncharacterized protein</fullName>
    </submittedName>
</protein>
<evidence type="ECO:0000313" key="4">
    <source>
        <dbReference type="Proteomes" id="UP000039865"/>
    </source>
</evidence>
<evidence type="ECO:0000256" key="2">
    <source>
        <dbReference type="SAM" id="MobiDB-lite"/>
    </source>
</evidence>
<evidence type="ECO:0000313" key="3">
    <source>
        <dbReference type="EMBL" id="CDW75006.1"/>
    </source>
</evidence>
<sequence length="465" mass="56287">METDFKQIILDETLAKDNDEFQREKEIVMDRIRRKIQEEQDKKRREYQVQIDKEQEERKQKDEIRRQHRLQELQKNQQMFGIHTEDAASTRQHNHTLGQQQYRNMRSASVQWQNIQDYQKKQRESAYSAYQPNLNVDPEIQIIEQQRLQQQRQREEEIRKQQKVQVEQKQKKEQLQQNNGKLSKQDKKGNENTQNRTINLEDRNKGKDLQNNAQTENQIEEEEAIDYSTWKTFVSIPYEPAPPDPIWMQKKQAGKRLNIQEKKEMMEYEFNKSHNELQKRNLKVPSRATFVQVMDEYHTLKTQCLISHSCAGKNYPVYDGIFDRCGKMNPFIQWEKYVSDKKSSDDVTQFMLHYNIQPFQAPQKAQTTLNAFFQAKYGMFYCYDNNKNYGMIDYDPELIQRWEKTPRQLKRTWTMAVMSAVSDGSISWEDIKCYRVRFEDTKRWRNFEDRQFNRKVTHQNRHSSE</sequence>
<dbReference type="OrthoDB" id="326050at2759"/>
<feature type="compositionally biased region" description="Basic and acidic residues" evidence="2">
    <location>
        <begin position="199"/>
        <end position="208"/>
    </location>
</feature>
<gene>
    <name evidence="3" type="primary">Contig19555.g20730</name>
    <name evidence="3" type="ORF">STYLEM_3991</name>
</gene>
<dbReference type="InParanoid" id="A0A077ZYI5"/>
<feature type="coiled-coil region" evidence="1">
    <location>
        <begin position="18"/>
        <end position="64"/>
    </location>
</feature>
<keyword evidence="1" id="KW-0175">Coiled coil</keyword>
<dbReference type="EMBL" id="CCKQ01003868">
    <property type="protein sequence ID" value="CDW75006.1"/>
    <property type="molecule type" value="Genomic_DNA"/>
</dbReference>
<proteinExistence type="predicted"/>
<organism evidence="3 4">
    <name type="scientific">Stylonychia lemnae</name>
    <name type="common">Ciliate</name>
    <dbReference type="NCBI Taxonomy" id="5949"/>
    <lineage>
        <taxon>Eukaryota</taxon>
        <taxon>Sar</taxon>
        <taxon>Alveolata</taxon>
        <taxon>Ciliophora</taxon>
        <taxon>Intramacronucleata</taxon>
        <taxon>Spirotrichea</taxon>
        <taxon>Stichotrichia</taxon>
        <taxon>Sporadotrichida</taxon>
        <taxon>Oxytrichidae</taxon>
        <taxon>Stylonychinae</taxon>
        <taxon>Stylonychia</taxon>
    </lineage>
</organism>
<name>A0A077ZYI5_STYLE</name>
<reference evidence="3 4" key="1">
    <citation type="submission" date="2014-06" db="EMBL/GenBank/DDBJ databases">
        <authorList>
            <person name="Swart Estienne"/>
        </authorList>
    </citation>
    <scope>NUCLEOTIDE SEQUENCE [LARGE SCALE GENOMIC DNA]</scope>
    <source>
        <strain evidence="3 4">130c</strain>
    </source>
</reference>
<keyword evidence="4" id="KW-1185">Reference proteome</keyword>
<dbReference type="Proteomes" id="UP000039865">
    <property type="component" value="Unassembled WGS sequence"/>
</dbReference>
<dbReference type="AlphaFoldDB" id="A0A077ZYI5"/>